<protein>
    <submittedName>
        <fullName evidence="2">Uncharacterized protein</fullName>
    </submittedName>
</protein>
<dbReference type="Proteomes" id="UP000030787">
    <property type="component" value="Chromosome"/>
</dbReference>
<dbReference type="HOGENOM" id="CLU_1631556_0_0_2"/>
<gene>
    <name evidence="2" type="ORF">Mpt1_c06630</name>
</gene>
<accession>A0A0A7LC17</accession>
<keyword evidence="1" id="KW-1133">Transmembrane helix</keyword>
<dbReference type="AlphaFoldDB" id="A0A0A7LC17"/>
<name>A0A0A7LC17_9ARCH</name>
<keyword evidence="1" id="KW-0812">Transmembrane</keyword>
<feature type="transmembrane region" description="Helical" evidence="1">
    <location>
        <begin position="66"/>
        <end position="85"/>
    </location>
</feature>
<feature type="transmembrane region" description="Helical" evidence="1">
    <location>
        <begin position="35"/>
        <end position="54"/>
    </location>
</feature>
<dbReference type="EMBL" id="CP010070">
    <property type="protein sequence ID" value="AIZ56548.1"/>
    <property type="molecule type" value="Genomic_DNA"/>
</dbReference>
<dbReference type="STRING" id="1577791.Mpt1_c06630"/>
<organism evidence="2 3">
    <name type="scientific">Candidatus Methanoplasma termitum</name>
    <dbReference type="NCBI Taxonomy" id="1577791"/>
    <lineage>
        <taxon>Archaea</taxon>
        <taxon>Methanobacteriati</taxon>
        <taxon>Thermoplasmatota</taxon>
        <taxon>Thermoplasmata</taxon>
        <taxon>Methanomassiliicoccales</taxon>
        <taxon>Methanomassiliicoccaceae</taxon>
        <taxon>Candidatus Methanoplasma</taxon>
    </lineage>
</organism>
<feature type="transmembrane region" description="Helical" evidence="1">
    <location>
        <begin position="139"/>
        <end position="159"/>
    </location>
</feature>
<keyword evidence="1" id="KW-0472">Membrane</keyword>
<evidence type="ECO:0000313" key="3">
    <source>
        <dbReference type="Proteomes" id="UP000030787"/>
    </source>
</evidence>
<proteinExistence type="predicted"/>
<sequence>MHSNSFDATTANAVQTLKEDFDRQLELVSDRQNTMVQSIGIILAFASVLLMETIQMVHLSHSSVPGIASVIALFTCCLIGIATIWEWKSWSLHTGFDLYEIIEVFNKRDFVRFYSLLFEGAVRSYESMSDNNYILKRRITYLVLSLVTGTAFAVIGMVIEWA</sequence>
<evidence type="ECO:0000256" key="1">
    <source>
        <dbReference type="SAM" id="Phobius"/>
    </source>
</evidence>
<dbReference type="KEGG" id="mear:Mpt1_c06630"/>
<evidence type="ECO:0000313" key="2">
    <source>
        <dbReference type="EMBL" id="AIZ56548.1"/>
    </source>
</evidence>
<reference evidence="2 3" key="1">
    <citation type="journal article" date="2014" name="Appl. Environ. Microbiol.">
        <title>Comparative Genome Analysis of 'Candidatus Methanoplasma termitum' Indicates a New Mode of Energy Metabolism in the Seventh Order of Methanogens.</title>
        <authorList>
            <person name="Lang K."/>
            <person name="Schuldes J."/>
            <person name="Klingl A."/>
            <person name="Poehlein A."/>
            <person name="Daniel R."/>
            <person name="Brune A."/>
        </authorList>
    </citation>
    <scope>NUCLEOTIDE SEQUENCE [LARGE SCALE GENOMIC DNA]</scope>
    <source>
        <strain evidence="3">Mpt1</strain>
    </source>
</reference>
<keyword evidence="3" id="KW-1185">Reference proteome</keyword>